<accession>A0A7S3NPQ0</accession>
<reference evidence="2" key="1">
    <citation type="submission" date="2021-01" db="EMBL/GenBank/DDBJ databases">
        <authorList>
            <person name="Corre E."/>
            <person name="Pelletier E."/>
            <person name="Niang G."/>
            <person name="Scheremetjew M."/>
            <person name="Finn R."/>
            <person name="Kale V."/>
            <person name="Holt S."/>
            <person name="Cochrane G."/>
            <person name="Meng A."/>
            <person name="Brown T."/>
            <person name="Cohen L."/>
        </authorList>
    </citation>
    <scope>NUCLEOTIDE SEQUENCE</scope>
    <source>
        <strain evidence="2">CCMP1510</strain>
    </source>
</reference>
<protein>
    <recommendedName>
        <fullName evidence="1">SET domain-containing protein</fullName>
    </recommendedName>
</protein>
<name>A0A7S3NPQ0_9STRA</name>
<proteinExistence type="predicted"/>
<dbReference type="InterPro" id="IPR050600">
    <property type="entry name" value="SETD3_SETD6_MTase"/>
</dbReference>
<gene>
    <name evidence="2" type="ORF">ALAG00032_LOCUS14802</name>
</gene>
<dbReference type="Pfam" id="PF00856">
    <property type="entry name" value="SET"/>
    <property type="match status" value="1"/>
</dbReference>
<dbReference type="SUPFAM" id="SSF82199">
    <property type="entry name" value="SET domain"/>
    <property type="match status" value="1"/>
</dbReference>
<dbReference type="PROSITE" id="PS50280">
    <property type="entry name" value="SET"/>
    <property type="match status" value="1"/>
</dbReference>
<evidence type="ECO:0000259" key="1">
    <source>
        <dbReference type="PROSITE" id="PS50280"/>
    </source>
</evidence>
<evidence type="ECO:0000313" key="2">
    <source>
        <dbReference type="EMBL" id="CAE0373999.1"/>
    </source>
</evidence>
<organism evidence="2">
    <name type="scientific">Aureoumbra lagunensis</name>
    <dbReference type="NCBI Taxonomy" id="44058"/>
    <lineage>
        <taxon>Eukaryota</taxon>
        <taxon>Sar</taxon>
        <taxon>Stramenopiles</taxon>
        <taxon>Ochrophyta</taxon>
        <taxon>Pelagophyceae</taxon>
        <taxon>Pelagomonadales</taxon>
        <taxon>Aureoumbra</taxon>
    </lineage>
</organism>
<dbReference type="EMBL" id="HBIJ01022649">
    <property type="protein sequence ID" value="CAE0373999.1"/>
    <property type="molecule type" value="Transcribed_RNA"/>
</dbReference>
<dbReference type="InterPro" id="IPR046341">
    <property type="entry name" value="SET_dom_sf"/>
</dbReference>
<dbReference type="GO" id="GO:0016279">
    <property type="term" value="F:protein-lysine N-methyltransferase activity"/>
    <property type="evidence" value="ECO:0007669"/>
    <property type="project" value="TreeGrafter"/>
</dbReference>
<sequence>MGSKLIKVIATLGGYVHTGIEIKEDVGGLRGLFATENIPSATRLVTIPWSLIITGSNPCDCIKRLRHEITLNSSSDSIYAPYLNVIRHVEAPPYTWPHDARRLLENLPPYDFARHSQWFYQECLNYAEHDRTSDFALALYVSRSIGSPDHGFSMLPYIDLANHHSTPNIRIAYDDQGVTMLTISDLQSGDQIYTSYGFGTAELFRDYGFVEPLPQYWRISPDIAFQVLADNTTIVWDTTIPSSRQAFLDATADIRKELLIEEDTDDGVVNGVPAIINFFNKIGHRQRRDHRLHKNSPPEVTKAQQYRDNLSHAIRLAMASLPLSPLTRDVTIEL</sequence>
<dbReference type="Gene3D" id="3.90.1410.10">
    <property type="entry name" value="set domain protein methyltransferase, domain 1"/>
    <property type="match status" value="1"/>
</dbReference>
<dbReference type="CDD" id="cd10527">
    <property type="entry name" value="SET_LSMT"/>
    <property type="match status" value="1"/>
</dbReference>
<dbReference type="InterPro" id="IPR001214">
    <property type="entry name" value="SET_dom"/>
</dbReference>
<feature type="domain" description="SET" evidence="1">
    <location>
        <begin position="18"/>
        <end position="197"/>
    </location>
</feature>
<dbReference type="PANTHER" id="PTHR13271">
    <property type="entry name" value="UNCHARACTERIZED PUTATIVE METHYLTRANSFERASE"/>
    <property type="match status" value="1"/>
</dbReference>
<dbReference type="AlphaFoldDB" id="A0A7S3NPQ0"/>
<dbReference type="PANTHER" id="PTHR13271:SF151">
    <property type="entry name" value="SET DOMAIN-CONTAINING PROTEIN 4"/>
    <property type="match status" value="1"/>
</dbReference>